<dbReference type="Proteomes" id="UP000887575">
    <property type="component" value="Unassembled WGS sequence"/>
</dbReference>
<feature type="transmembrane region" description="Helical" evidence="1">
    <location>
        <begin position="58"/>
        <end position="79"/>
    </location>
</feature>
<evidence type="ECO:0000313" key="3">
    <source>
        <dbReference type="WBParaSite" id="MBELARI_LOCUS7423"/>
    </source>
</evidence>
<name>A0AAF3FJY3_9BILA</name>
<evidence type="ECO:0000256" key="1">
    <source>
        <dbReference type="SAM" id="Phobius"/>
    </source>
</evidence>
<organism evidence="2 3">
    <name type="scientific">Mesorhabditis belari</name>
    <dbReference type="NCBI Taxonomy" id="2138241"/>
    <lineage>
        <taxon>Eukaryota</taxon>
        <taxon>Metazoa</taxon>
        <taxon>Ecdysozoa</taxon>
        <taxon>Nematoda</taxon>
        <taxon>Chromadorea</taxon>
        <taxon>Rhabditida</taxon>
        <taxon>Rhabditina</taxon>
        <taxon>Rhabditomorpha</taxon>
        <taxon>Rhabditoidea</taxon>
        <taxon>Rhabditidae</taxon>
        <taxon>Mesorhabditinae</taxon>
        <taxon>Mesorhabditis</taxon>
    </lineage>
</organism>
<keyword evidence="2" id="KW-1185">Reference proteome</keyword>
<proteinExistence type="predicted"/>
<evidence type="ECO:0000313" key="2">
    <source>
        <dbReference type="Proteomes" id="UP000887575"/>
    </source>
</evidence>
<dbReference type="WBParaSite" id="MBELARI_LOCUS768">
    <property type="protein sequence ID" value="MBELARI_LOCUS768"/>
    <property type="gene ID" value="MBELARI_LOCUS768"/>
</dbReference>
<evidence type="ECO:0000313" key="4">
    <source>
        <dbReference type="WBParaSite" id="MBELARI_LOCUS768"/>
    </source>
</evidence>
<sequence>MTTVLNIETIGEARPIPTFDLNYDKTRTKSVCYTIPETESIVSEPNLAQIRSRRCWNFWLFVYVVITIGILGLFGYILIRATHLFAYSNLHLYD</sequence>
<dbReference type="AlphaFoldDB" id="A0AAF3FJY3"/>
<reference evidence="3 4" key="1">
    <citation type="submission" date="2024-02" db="UniProtKB">
        <authorList>
            <consortium name="WormBaseParasite"/>
        </authorList>
    </citation>
    <scope>IDENTIFICATION</scope>
</reference>
<dbReference type="WBParaSite" id="MBELARI_LOCUS7423">
    <property type="protein sequence ID" value="MBELARI_LOCUS7423"/>
    <property type="gene ID" value="MBELARI_LOCUS7423"/>
</dbReference>
<keyword evidence="1" id="KW-0472">Membrane</keyword>
<keyword evidence="1" id="KW-1133">Transmembrane helix</keyword>
<accession>A0AAF3FJY3</accession>
<keyword evidence="1" id="KW-0812">Transmembrane</keyword>
<protein>
    <submittedName>
        <fullName evidence="3 4">Uncharacterized protein</fullName>
    </submittedName>
</protein>